<dbReference type="Proteomes" id="UP000664044">
    <property type="component" value="Unassembled WGS sequence"/>
</dbReference>
<dbReference type="InterPro" id="IPR013154">
    <property type="entry name" value="ADH-like_N"/>
</dbReference>
<dbReference type="SUPFAM" id="SSF50129">
    <property type="entry name" value="GroES-like"/>
    <property type="match status" value="1"/>
</dbReference>
<proteinExistence type="predicted"/>
<dbReference type="PANTHER" id="PTHR48106:SF18">
    <property type="entry name" value="QUINONE OXIDOREDUCTASE PIG3"/>
    <property type="match status" value="1"/>
</dbReference>
<keyword evidence="2" id="KW-0560">Oxidoreductase</keyword>
<gene>
    <name evidence="4" type="ORF">J0656_07545</name>
</gene>
<keyword evidence="5" id="KW-1185">Reference proteome</keyword>
<dbReference type="Gene3D" id="3.40.50.720">
    <property type="entry name" value="NAD(P)-binding Rossmann-like Domain"/>
    <property type="match status" value="1"/>
</dbReference>
<protein>
    <submittedName>
        <fullName evidence="4">Zinc-binding alcohol dehydrogenase family protein</fullName>
    </submittedName>
</protein>
<evidence type="ECO:0000256" key="1">
    <source>
        <dbReference type="ARBA" id="ARBA00022857"/>
    </source>
</evidence>
<reference evidence="4 5" key="1">
    <citation type="submission" date="2021-03" db="EMBL/GenBank/DDBJ databases">
        <title>Muricauda lutimaris sp. nov. and Muricauda ruestringensis sp. nov, two marine members of the Flavobacteriaceae isolated from deep sea sediments of Western Pacific.</title>
        <authorList>
            <person name="Zhao S."/>
            <person name="Liu R."/>
        </authorList>
    </citation>
    <scope>NUCLEOTIDE SEQUENCE [LARGE SCALE GENOMIC DNA]</scope>
    <source>
        <strain evidence="4 5">BC31-1-A7</strain>
    </source>
</reference>
<keyword evidence="1" id="KW-0521">NADP</keyword>
<dbReference type="Gene3D" id="3.90.180.10">
    <property type="entry name" value="Medium-chain alcohol dehydrogenases, catalytic domain"/>
    <property type="match status" value="1"/>
</dbReference>
<dbReference type="InterPro" id="IPR020843">
    <property type="entry name" value="ER"/>
</dbReference>
<sequence length="319" mass="34202">MNAATYRINGKPDVFDYEEVPDPLMGEDHVLINVEAISIEGGDLSKRRSQPPTDPSHILGFAAAGEIIKTGIKANRFKIGQKVVTFDFEGSHATLRAAPESTTFMIPDGLDVQTAIASFISVGTAALAIHLSQVEKGDRVLVTGATGGVGNAVLQLLANKGIEVYVGGRNPDTLVKLYGYGAKGTILIGARPIHEQVKDMLDNRGVDAFIDVVGGNILLDGMKAVKAGGKVVMISGNANTSDYIDPMYIISQRLHLIGCLLGTVMHEPWVREIIEKSLLSVADGAVRVPVDKVFRLSEVKKAHERAEQKGRLGRVLMVP</sequence>
<comment type="caution">
    <text evidence="4">The sequence shown here is derived from an EMBL/GenBank/DDBJ whole genome shotgun (WGS) entry which is preliminary data.</text>
</comment>
<evidence type="ECO:0000313" key="4">
    <source>
        <dbReference type="EMBL" id="MBO0353866.1"/>
    </source>
</evidence>
<name>A0ABS3G383_9FLAO</name>
<feature type="domain" description="Enoyl reductase (ER)" evidence="3">
    <location>
        <begin position="10"/>
        <end position="317"/>
    </location>
</feature>
<dbReference type="PANTHER" id="PTHR48106">
    <property type="entry name" value="QUINONE OXIDOREDUCTASE PIG3-RELATED"/>
    <property type="match status" value="1"/>
</dbReference>
<accession>A0ABS3G383</accession>
<evidence type="ECO:0000259" key="3">
    <source>
        <dbReference type="SMART" id="SM00829"/>
    </source>
</evidence>
<evidence type="ECO:0000313" key="5">
    <source>
        <dbReference type="Proteomes" id="UP000664044"/>
    </source>
</evidence>
<dbReference type="EMBL" id="JAFLNL010000003">
    <property type="protein sequence ID" value="MBO0353866.1"/>
    <property type="molecule type" value="Genomic_DNA"/>
</dbReference>
<dbReference type="SUPFAM" id="SSF51735">
    <property type="entry name" value="NAD(P)-binding Rossmann-fold domains"/>
    <property type="match status" value="1"/>
</dbReference>
<dbReference type="SMART" id="SM00829">
    <property type="entry name" value="PKS_ER"/>
    <property type="match status" value="1"/>
</dbReference>
<dbReference type="InterPro" id="IPR013149">
    <property type="entry name" value="ADH-like_C"/>
</dbReference>
<dbReference type="Pfam" id="PF08240">
    <property type="entry name" value="ADH_N"/>
    <property type="match status" value="1"/>
</dbReference>
<dbReference type="InterPro" id="IPR011032">
    <property type="entry name" value="GroES-like_sf"/>
</dbReference>
<dbReference type="InterPro" id="IPR036291">
    <property type="entry name" value="NAD(P)-bd_dom_sf"/>
</dbReference>
<dbReference type="RefSeq" id="WP_207032650.1">
    <property type="nucleotide sequence ID" value="NZ_JAFLNL010000003.1"/>
</dbReference>
<dbReference type="Pfam" id="PF00107">
    <property type="entry name" value="ADH_zinc_N"/>
    <property type="match status" value="1"/>
</dbReference>
<evidence type="ECO:0000256" key="2">
    <source>
        <dbReference type="ARBA" id="ARBA00023002"/>
    </source>
</evidence>
<organism evidence="4 5">
    <name type="scientific">Flagellimonas aurea</name>
    <dbReference type="NCBI Taxonomy" id="2915619"/>
    <lineage>
        <taxon>Bacteria</taxon>
        <taxon>Pseudomonadati</taxon>
        <taxon>Bacteroidota</taxon>
        <taxon>Flavobacteriia</taxon>
        <taxon>Flavobacteriales</taxon>
        <taxon>Flavobacteriaceae</taxon>
        <taxon>Flagellimonas</taxon>
    </lineage>
</organism>